<reference evidence="2" key="1">
    <citation type="submission" date="2021-01" db="EMBL/GenBank/DDBJ databases">
        <authorList>
            <person name="Corre E."/>
            <person name="Pelletier E."/>
            <person name="Niang G."/>
            <person name="Scheremetjew M."/>
            <person name="Finn R."/>
            <person name="Kale V."/>
            <person name="Holt S."/>
            <person name="Cochrane G."/>
            <person name="Meng A."/>
            <person name="Brown T."/>
            <person name="Cohen L."/>
        </authorList>
    </citation>
    <scope>NUCLEOTIDE SEQUENCE</scope>
    <source>
        <strain evidence="2">CCMP127</strain>
    </source>
</reference>
<name>A0A7S3L1E7_9STRA</name>
<protein>
    <submittedName>
        <fullName evidence="2">Uncharacterized protein</fullName>
    </submittedName>
</protein>
<evidence type="ECO:0000256" key="1">
    <source>
        <dbReference type="SAM" id="MobiDB-lite"/>
    </source>
</evidence>
<accession>A0A7S3L1E7</accession>
<feature type="region of interest" description="Disordered" evidence="1">
    <location>
        <begin position="1"/>
        <end position="30"/>
    </location>
</feature>
<dbReference type="AlphaFoldDB" id="A0A7S3L1E7"/>
<proteinExistence type="predicted"/>
<dbReference type="EMBL" id="HBIM01006838">
    <property type="protein sequence ID" value="CAE0408044.1"/>
    <property type="molecule type" value="Transcribed_RNA"/>
</dbReference>
<sequence length="168" mass="18299">MTSINKKRTTSSSNTVGSADTHGTTAKRPKIVVSVNHLPAVDSHDFCSEPNHGLSESQMHAIQSLTSDVIVLTEKELVGKGTKKLYKLDNALVFLFDGKKCIKKDRMRIQAMMDAATAKQSNDDENPTQKYVLLTTESGICKRNTLPELIAAGYIVQRAPPAGHEGSM</sequence>
<organism evidence="2">
    <name type="scientific">Amphora coffeiformis</name>
    <dbReference type="NCBI Taxonomy" id="265554"/>
    <lineage>
        <taxon>Eukaryota</taxon>
        <taxon>Sar</taxon>
        <taxon>Stramenopiles</taxon>
        <taxon>Ochrophyta</taxon>
        <taxon>Bacillariophyta</taxon>
        <taxon>Bacillariophyceae</taxon>
        <taxon>Bacillariophycidae</taxon>
        <taxon>Thalassiophysales</taxon>
        <taxon>Catenulaceae</taxon>
        <taxon>Amphora</taxon>
    </lineage>
</organism>
<gene>
    <name evidence="2" type="ORF">ACOF00016_LOCUS5821</name>
</gene>
<feature type="compositionally biased region" description="Polar residues" evidence="1">
    <location>
        <begin position="10"/>
        <end position="24"/>
    </location>
</feature>
<evidence type="ECO:0000313" key="2">
    <source>
        <dbReference type="EMBL" id="CAE0408044.1"/>
    </source>
</evidence>